<dbReference type="PROSITE" id="PS00455">
    <property type="entry name" value="AMP_BINDING"/>
    <property type="match status" value="1"/>
</dbReference>
<evidence type="ECO:0000256" key="1">
    <source>
        <dbReference type="ARBA" id="ARBA00006432"/>
    </source>
</evidence>
<sequence>MPTPINEHTVPWPAPYAERYVTAGHWAGVPIGTLLRAVADRTPDAPALVDPVAHGGAGVRLTHAELAERADAAAVRLLRLGIARGDRIVVQLGNSWEFVVLTLACLRAGIVPVMALPAHRRAELTHLAVHAEAVAIAVPDRMRDFDHQRLGHDIAAEVRAATGADWHVLVAGDDVASGGVDLRALCGPATEAAADRARLDAVAPAAGDVAVFLLSGGTTGLPKLIARTHDDYAYNARASAELVAAGPDTVYLVSLPAGHNFPLACPGILGTLLAGGRVVTLPSPEPGRVFATVEAEGVTHTAVVPAVAGRWLEHATEHGAGRLATLRVLQVGGARLPDELAYRVRPVLGAALQQVFGMAEGLLNVTRLDDPEDVVCTTQGRPISPDDEVRIVDELDQDLPEGEPGLLLTRGPYTPRGYYRAAEQNARAFTADGWYRSGDICRRTPGGNLVVEGRDKDMINRGGEKISAEEVENLVYRLPSVSQVAAVAMPDPVLGERVCLYVVPKPGETVTLEQVRAVMDQVGVARFKLPERLVLVEDLVLTKVGKVDKKALRADIAGRIAVGATPVVGMGVTPGRR</sequence>
<keyword evidence="6" id="KW-1185">Reference proteome</keyword>
<dbReference type="Proteomes" id="UP001602119">
    <property type="component" value="Unassembled WGS sequence"/>
</dbReference>
<evidence type="ECO:0000256" key="2">
    <source>
        <dbReference type="ARBA" id="ARBA00022598"/>
    </source>
</evidence>
<reference evidence="5 6" key="1">
    <citation type="submission" date="2024-10" db="EMBL/GenBank/DDBJ databases">
        <title>The Natural Products Discovery Center: Release of the First 8490 Sequenced Strains for Exploring Actinobacteria Biosynthetic Diversity.</title>
        <authorList>
            <person name="Kalkreuter E."/>
            <person name="Kautsar S.A."/>
            <person name="Yang D."/>
            <person name="Bader C.D."/>
            <person name="Teijaro C.N."/>
            <person name="Fluegel L."/>
            <person name="Davis C.M."/>
            <person name="Simpson J.R."/>
            <person name="Lauterbach L."/>
            <person name="Steele A.D."/>
            <person name="Gui C."/>
            <person name="Meng S."/>
            <person name="Li G."/>
            <person name="Viehrig K."/>
            <person name="Ye F."/>
            <person name="Su P."/>
            <person name="Kiefer A.F."/>
            <person name="Nichols A."/>
            <person name="Cepeda A.J."/>
            <person name="Yan W."/>
            <person name="Fan B."/>
            <person name="Jiang Y."/>
            <person name="Adhikari A."/>
            <person name="Zheng C.-J."/>
            <person name="Schuster L."/>
            <person name="Cowan T.M."/>
            <person name="Smanski M.J."/>
            <person name="Chevrette M.G."/>
            <person name="De Carvalho L.P.S."/>
            <person name="Shen B."/>
        </authorList>
    </citation>
    <scope>NUCLEOTIDE SEQUENCE [LARGE SCALE GENOMIC DNA]</scope>
    <source>
        <strain evidence="5 6">NPDC001281</strain>
    </source>
</reference>
<evidence type="ECO:0000259" key="3">
    <source>
        <dbReference type="Pfam" id="PF00501"/>
    </source>
</evidence>
<dbReference type="InterPro" id="IPR020845">
    <property type="entry name" value="AMP-binding_CS"/>
</dbReference>
<feature type="domain" description="AMP-dependent synthetase/ligase" evidence="3">
    <location>
        <begin position="36"/>
        <end position="419"/>
    </location>
</feature>
<dbReference type="InterPro" id="IPR045851">
    <property type="entry name" value="AMP-bd_C_sf"/>
</dbReference>
<dbReference type="RefSeq" id="WP_387345567.1">
    <property type="nucleotide sequence ID" value="NZ_JBIAXI010000022.1"/>
</dbReference>
<dbReference type="Gene3D" id="3.30.300.30">
    <property type="match status" value="1"/>
</dbReference>
<dbReference type="Pfam" id="PF13193">
    <property type="entry name" value="AMP-binding_C"/>
    <property type="match status" value="1"/>
</dbReference>
<evidence type="ECO:0000313" key="5">
    <source>
        <dbReference type="EMBL" id="MFF4777142.1"/>
    </source>
</evidence>
<dbReference type="SUPFAM" id="SSF56801">
    <property type="entry name" value="Acetyl-CoA synthetase-like"/>
    <property type="match status" value="1"/>
</dbReference>
<comment type="similarity">
    <text evidence="1">Belongs to the ATP-dependent AMP-binding enzyme family.</text>
</comment>
<protein>
    <submittedName>
        <fullName evidence="5">(2,3-dihydroxybenzoyl)adenylate synthase</fullName>
    </submittedName>
</protein>
<comment type="caution">
    <text evidence="5">The sequence shown here is derived from an EMBL/GenBank/DDBJ whole genome shotgun (WGS) entry which is preliminary data.</text>
</comment>
<evidence type="ECO:0000259" key="4">
    <source>
        <dbReference type="Pfam" id="PF13193"/>
    </source>
</evidence>
<organism evidence="5 6">
    <name type="scientific">Microtetraspora fusca</name>
    <dbReference type="NCBI Taxonomy" id="1997"/>
    <lineage>
        <taxon>Bacteria</taxon>
        <taxon>Bacillati</taxon>
        <taxon>Actinomycetota</taxon>
        <taxon>Actinomycetes</taxon>
        <taxon>Streptosporangiales</taxon>
        <taxon>Streptosporangiaceae</taxon>
        <taxon>Microtetraspora</taxon>
    </lineage>
</organism>
<dbReference type="PANTHER" id="PTHR43201">
    <property type="entry name" value="ACYL-COA SYNTHETASE"/>
    <property type="match status" value="1"/>
</dbReference>
<dbReference type="InterPro" id="IPR025110">
    <property type="entry name" value="AMP-bd_C"/>
</dbReference>
<proteinExistence type="inferred from homology"/>
<dbReference type="Gene3D" id="2.30.38.10">
    <property type="entry name" value="Luciferase, Domain 3"/>
    <property type="match status" value="1"/>
</dbReference>
<keyword evidence="2" id="KW-0436">Ligase</keyword>
<accession>A0ABW6VG93</accession>
<gene>
    <name evidence="5" type="ORF">ACFY05_30220</name>
</gene>
<dbReference type="InterPro" id="IPR000873">
    <property type="entry name" value="AMP-dep_synth/lig_dom"/>
</dbReference>
<dbReference type="Gene3D" id="3.40.50.980">
    <property type="match status" value="2"/>
</dbReference>
<name>A0ABW6VG93_MICFU</name>
<dbReference type="Pfam" id="PF00501">
    <property type="entry name" value="AMP-binding"/>
    <property type="match status" value="1"/>
</dbReference>
<dbReference type="EMBL" id="JBIAXI010000022">
    <property type="protein sequence ID" value="MFF4777142.1"/>
    <property type="molecule type" value="Genomic_DNA"/>
</dbReference>
<evidence type="ECO:0000313" key="6">
    <source>
        <dbReference type="Proteomes" id="UP001602119"/>
    </source>
</evidence>
<feature type="domain" description="AMP-binding enzyme C-terminal" evidence="4">
    <location>
        <begin position="470"/>
        <end position="546"/>
    </location>
</feature>
<dbReference type="PANTHER" id="PTHR43201:SF5">
    <property type="entry name" value="MEDIUM-CHAIN ACYL-COA LIGASE ACSF2, MITOCHONDRIAL"/>
    <property type="match status" value="1"/>
</dbReference>